<dbReference type="HAMAP" id="MF_00724">
    <property type="entry name" value="FliE"/>
    <property type="match status" value="1"/>
</dbReference>
<evidence type="ECO:0000256" key="4">
    <source>
        <dbReference type="ARBA" id="ARBA00023143"/>
    </source>
</evidence>
<keyword evidence="7" id="KW-1185">Reference proteome</keyword>
<dbReference type="NCBIfam" id="TIGR00205">
    <property type="entry name" value="fliE"/>
    <property type="match status" value="1"/>
</dbReference>
<dbReference type="RefSeq" id="WP_121837038.1">
    <property type="nucleotide sequence ID" value="NZ_ML014753.1"/>
</dbReference>
<organism evidence="6 7">
    <name type="scientific">Parashewanella curva</name>
    <dbReference type="NCBI Taxonomy" id="2338552"/>
    <lineage>
        <taxon>Bacteria</taxon>
        <taxon>Pseudomonadati</taxon>
        <taxon>Pseudomonadota</taxon>
        <taxon>Gammaproteobacteria</taxon>
        <taxon>Alteromonadales</taxon>
        <taxon>Shewanellaceae</taxon>
        <taxon>Parashewanella</taxon>
    </lineage>
</organism>
<dbReference type="GO" id="GO:0009425">
    <property type="term" value="C:bacterial-type flagellum basal body"/>
    <property type="evidence" value="ECO:0007669"/>
    <property type="project" value="UniProtKB-SubCell"/>
</dbReference>
<comment type="similarity">
    <text evidence="2 5">Belongs to the FliE family.</text>
</comment>
<dbReference type="AlphaFoldDB" id="A0A3L8Q389"/>
<dbReference type="InterPro" id="IPR001624">
    <property type="entry name" value="FliE"/>
</dbReference>
<keyword evidence="6" id="KW-0966">Cell projection</keyword>
<dbReference type="Proteomes" id="UP000281474">
    <property type="component" value="Unassembled WGS sequence"/>
</dbReference>
<proteinExistence type="inferred from homology"/>
<sequence length="111" mass="12035">MQIGASSLYTEMQTMKGEITPSISPQNHGMREINNVNSSNFNDVLANAIGNVNQLQATAGDLSTRLEMGDTSVTLSDTVIAREKASVAFEATVQVRNKLVDAYKQIMNMPV</sequence>
<reference evidence="6 7" key="1">
    <citation type="submission" date="2018-09" db="EMBL/GenBank/DDBJ databases">
        <title>Phylogeny of the Shewanellaceae, and recommendation for two new genera, Pseudoshewanella and Parashewanella.</title>
        <authorList>
            <person name="Wang G."/>
        </authorList>
    </citation>
    <scope>NUCLEOTIDE SEQUENCE [LARGE SCALE GENOMIC DNA]</scope>
    <source>
        <strain evidence="6 7">C51</strain>
    </source>
</reference>
<name>A0A3L8Q389_9GAMM</name>
<comment type="caution">
    <text evidence="6">The sequence shown here is derived from an EMBL/GenBank/DDBJ whole genome shotgun (WGS) entry which is preliminary data.</text>
</comment>
<evidence type="ECO:0000256" key="5">
    <source>
        <dbReference type="HAMAP-Rule" id="MF_00724"/>
    </source>
</evidence>
<dbReference type="OrthoDB" id="8909229at2"/>
<dbReference type="PRINTS" id="PR01006">
    <property type="entry name" value="FLGHOOKFLIE"/>
</dbReference>
<evidence type="ECO:0000256" key="2">
    <source>
        <dbReference type="ARBA" id="ARBA00009272"/>
    </source>
</evidence>
<protein>
    <recommendedName>
        <fullName evidence="3 5">Flagellar hook-basal body complex protein FliE</fullName>
    </recommendedName>
</protein>
<gene>
    <name evidence="5 6" type="primary">fliE</name>
    <name evidence="6" type="ORF">D5018_00530</name>
</gene>
<comment type="subcellular location">
    <subcellularLocation>
        <location evidence="1 5">Bacterial flagellum basal body</location>
    </subcellularLocation>
</comment>
<dbReference type="Pfam" id="PF02049">
    <property type="entry name" value="FliE"/>
    <property type="match status" value="1"/>
</dbReference>
<dbReference type="GO" id="GO:0003774">
    <property type="term" value="F:cytoskeletal motor activity"/>
    <property type="evidence" value="ECO:0007669"/>
    <property type="project" value="InterPro"/>
</dbReference>
<dbReference type="PANTHER" id="PTHR34653">
    <property type="match status" value="1"/>
</dbReference>
<dbReference type="EMBL" id="QZEI01000001">
    <property type="protein sequence ID" value="RLV61639.1"/>
    <property type="molecule type" value="Genomic_DNA"/>
</dbReference>
<keyword evidence="6" id="KW-0969">Cilium</keyword>
<evidence type="ECO:0000313" key="7">
    <source>
        <dbReference type="Proteomes" id="UP000281474"/>
    </source>
</evidence>
<evidence type="ECO:0000256" key="1">
    <source>
        <dbReference type="ARBA" id="ARBA00004117"/>
    </source>
</evidence>
<accession>A0A3L8Q389</accession>
<dbReference type="PANTHER" id="PTHR34653:SF1">
    <property type="entry name" value="FLAGELLAR HOOK-BASAL BODY COMPLEX PROTEIN FLIE"/>
    <property type="match status" value="1"/>
</dbReference>
<dbReference type="GO" id="GO:0071973">
    <property type="term" value="P:bacterial-type flagellum-dependent cell motility"/>
    <property type="evidence" value="ECO:0007669"/>
    <property type="project" value="InterPro"/>
</dbReference>
<evidence type="ECO:0000313" key="6">
    <source>
        <dbReference type="EMBL" id="RLV61639.1"/>
    </source>
</evidence>
<dbReference type="GO" id="GO:0005198">
    <property type="term" value="F:structural molecule activity"/>
    <property type="evidence" value="ECO:0007669"/>
    <property type="project" value="UniProtKB-UniRule"/>
</dbReference>
<keyword evidence="4 5" id="KW-0975">Bacterial flagellum</keyword>
<evidence type="ECO:0000256" key="3">
    <source>
        <dbReference type="ARBA" id="ARBA00018024"/>
    </source>
</evidence>
<keyword evidence="6" id="KW-0282">Flagellum</keyword>